<proteinExistence type="predicted"/>
<evidence type="ECO:0000313" key="1">
    <source>
        <dbReference type="EMBL" id="KIE09940.1"/>
    </source>
</evidence>
<name>A0A0C1RCD4_9CYAN</name>
<organism evidence="1">
    <name type="scientific">Tolypothrix bouteillei VB521301</name>
    <dbReference type="NCBI Taxonomy" id="1479485"/>
    <lineage>
        <taxon>Bacteria</taxon>
        <taxon>Bacillati</taxon>
        <taxon>Cyanobacteriota</taxon>
        <taxon>Cyanophyceae</taxon>
        <taxon>Nostocales</taxon>
        <taxon>Tolypothrichaceae</taxon>
        <taxon>Tolypothrix</taxon>
    </lineage>
</organism>
<gene>
    <name evidence="1" type="ORF">DA73_0224830</name>
</gene>
<accession>A0A0C1RCD4</accession>
<dbReference type="AlphaFoldDB" id="A0A0C1RCD4"/>
<comment type="caution">
    <text evidence="1">The sequence shown here is derived from an EMBL/GenBank/DDBJ whole genome shotgun (WGS) entry which is preliminary data.</text>
</comment>
<sequence>MFSHHKDKIYQLDSHTIRNKVKPLDEIRFHELATAMQKQVLSEDDLIDVLAQYRASRKGKVSYGEK</sequence>
<protein>
    <submittedName>
        <fullName evidence="1">Uncharacterized protein</fullName>
    </submittedName>
</protein>
<dbReference type="EMBL" id="JHEG02000053">
    <property type="protein sequence ID" value="KIE09940.1"/>
    <property type="molecule type" value="Genomic_DNA"/>
</dbReference>
<reference evidence="1" key="1">
    <citation type="journal article" date="2015" name="Genome Announc.">
        <title>Draft Genome Sequence of Tolypothrix boutellei Strain VB521301.</title>
        <authorList>
            <person name="Chandrababunaidu M.M."/>
            <person name="Singh D."/>
            <person name="Sen D."/>
            <person name="Bhan S."/>
            <person name="Das S."/>
            <person name="Gupta A."/>
            <person name="Adhikary S.P."/>
            <person name="Tripathy S."/>
        </authorList>
    </citation>
    <scope>NUCLEOTIDE SEQUENCE</scope>
    <source>
        <strain evidence="1">VB521301</strain>
    </source>
</reference>